<evidence type="ECO:0000313" key="1">
    <source>
        <dbReference type="EMBL" id="CAA9492860.1"/>
    </source>
</evidence>
<dbReference type="EMBL" id="CADCVT010000145">
    <property type="protein sequence ID" value="CAA9492860.1"/>
    <property type="molecule type" value="Genomic_DNA"/>
</dbReference>
<proteinExistence type="predicted"/>
<protein>
    <submittedName>
        <fullName evidence="1">Uncharacterized protein</fullName>
    </submittedName>
</protein>
<sequence>MAGPVGVLGYGLGVADSVITLRLLRKGPRGQALLTRVREQLRDGAVGEPDNGIIEVRLPGRGPRSWDEVREALDAAGSDWREWLHLSPRPVR</sequence>
<gene>
    <name evidence="1" type="ORF">AVDCRST_MAG85-1326</name>
</gene>
<accession>A0A6J4S9E7</accession>
<name>A0A6J4S9E7_9ACTN</name>
<reference evidence="1" key="1">
    <citation type="submission" date="2020-02" db="EMBL/GenBank/DDBJ databases">
        <authorList>
            <person name="Meier V. D."/>
        </authorList>
    </citation>
    <scope>NUCLEOTIDE SEQUENCE</scope>
    <source>
        <strain evidence="1">AVDCRST_MAG85</strain>
    </source>
</reference>
<organism evidence="1">
    <name type="scientific">uncultured Solirubrobacteraceae bacterium</name>
    <dbReference type="NCBI Taxonomy" id="1162706"/>
    <lineage>
        <taxon>Bacteria</taxon>
        <taxon>Bacillati</taxon>
        <taxon>Actinomycetota</taxon>
        <taxon>Thermoleophilia</taxon>
        <taxon>Solirubrobacterales</taxon>
        <taxon>Solirubrobacteraceae</taxon>
        <taxon>environmental samples</taxon>
    </lineage>
</organism>
<dbReference type="AlphaFoldDB" id="A0A6J4S9E7"/>